<dbReference type="GO" id="GO:0001678">
    <property type="term" value="P:intracellular glucose homeostasis"/>
    <property type="evidence" value="ECO:0007669"/>
    <property type="project" value="InterPro"/>
</dbReference>
<comment type="similarity">
    <text evidence="3 12">Belongs to the hexokinase family.</text>
</comment>
<keyword evidence="8 12" id="KW-0324">Glycolysis</keyword>
<evidence type="ECO:0000256" key="7">
    <source>
        <dbReference type="ARBA" id="ARBA00022840"/>
    </source>
</evidence>
<dbReference type="FunFam" id="3.40.367.20:FF:000005">
    <property type="entry name" value="Phosphotransferase"/>
    <property type="match status" value="1"/>
</dbReference>
<dbReference type="EC" id="2.7.1.-" evidence="12"/>
<dbReference type="InterPro" id="IPR022673">
    <property type="entry name" value="Hexokinase_C"/>
</dbReference>
<dbReference type="PANTHER" id="PTHR19443:SF88">
    <property type="entry name" value="HEXOKINASE"/>
    <property type="match status" value="1"/>
</dbReference>
<comment type="catalytic activity">
    <reaction evidence="10">
        <text>D-fructose + ATP = D-fructose 6-phosphate + ADP + H(+)</text>
        <dbReference type="Rhea" id="RHEA:16125"/>
        <dbReference type="ChEBI" id="CHEBI:15378"/>
        <dbReference type="ChEBI" id="CHEBI:30616"/>
        <dbReference type="ChEBI" id="CHEBI:37721"/>
        <dbReference type="ChEBI" id="CHEBI:61527"/>
        <dbReference type="ChEBI" id="CHEBI:456216"/>
        <dbReference type="EC" id="2.7.1.1"/>
    </reaction>
    <physiologicalReaction direction="left-to-right" evidence="10">
        <dbReference type="Rhea" id="RHEA:16126"/>
    </physiologicalReaction>
</comment>
<dbReference type="AlphaFoldDB" id="A0A974DBC2"/>
<proteinExistence type="inferred from homology"/>
<evidence type="ECO:0000256" key="5">
    <source>
        <dbReference type="ARBA" id="ARBA00022741"/>
    </source>
</evidence>
<evidence type="ECO:0000256" key="6">
    <source>
        <dbReference type="ARBA" id="ARBA00022777"/>
    </source>
</evidence>
<dbReference type="GO" id="GO:0005536">
    <property type="term" value="F:D-glucose binding"/>
    <property type="evidence" value="ECO:0007669"/>
    <property type="project" value="InterPro"/>
</dbReference>
<dbReference type="Proteomes" id="UP000694892">
    <property type="component" value="Chromosome 3L"/>
</dbReference>
<dbReference type="GO" id="GO:0006096">
    <property type="term" value="P:glycolytic process"/>
    <property type="evidence" value="ECO:0007669"/>
    <property type="project" value="UniProtKB-KW"/>
</dbReference>
<feature type="domain" description="Hexokinase N-terminal" evidence="13">
    <location>
        <begin position="169"/>
        <end position="352"/>
    </location>
</feature>
<dbReference type="InterPro" id="IPR043129">
    <property type="entry name" value="ATPase_NBD"/>
</dbReference>
<dbReference type="GO" id="GO:0004340">
    <property type="term" value="F:glucokinase activity"/>
    <property type="evidence" value="ECO:0007669"/>
    <property type="project" value="TreeGrafter"/>
</dbReference>
<keyword evidence="6 12" id="KW-0418">Kinase</keyword>
<feature type="domain" description="Hexokinase C-terminal" evidence="14">
    <location>
        <begin position="359"/>
        <end position="586"/>
    </location>
</feature>
<evidence type="ECO:0000256" key="10">
    <source>
        <dbReference type="ARBA" id="ARBA00047905"/>
    </source>
</evidence>
<comment type="catalytic activity">
    <reaction evidence="11">
        <text>D-glucose + ATP = D-glucose 6-phosphate + ADP + H(+)</text>
        <dbReference type="Rhea" id="RHEA:17825"/>
        <dbReference type="ChEBI" id="CHEBI:4167"/>
        <dbReference type="ChEBI" id="CHEBI:15378"/>
        <dbReference type="ChEBI" id="CHEBI:30616"/>
        <dbReference type="ChEBI" id="CHEBI:61548"/>
        <dbReference type="ChEBI" id="CHEBI:456216"/>
        <dbReference type="EC" id="2.7.1.1"/>
    </reaction>
    <physiologicalReaction direction="left-to-right" evidence="11">
        <dbReference type="Rhea" id="RHEA:17826"/>
    </physiologicalReaction>
</comment>
<dbReference type="EMBL" id="CM004470">
    <property type="protein sequence ID" value="OCT88687.1"/>
    <property type="molecule type" value="Genomic_DNA"/>
</dbReference>
<evidence type="ECO:0000256" key="9">
    <source>
        <dbReference type="ARBA" id="ARBA00044613"/>
    </source>
</evidence>
<dbReference type="PANTHER" id="PTHR19443">
    <property type="entry name" value="HEXOKINASE"/>
    <property type="match status" value="1"/>
</dbReference>
<evidence type="ECO:0000259" key="13">
    <source>
        <dbReference type="Pfam" id="PF00349"/>
    </source>
</evidence>
<dbReference type="InterPro" id="IPR001312">
    <property type="entry name" value="Hexokinase"/>
</dbReference>
<dbReference type="Pfam" id="PF03727">
    <property type="entry name" value="Hexokinase_2"/>
    <property type="match status" value="2"/>
</dbReference>
<keyword evidence="4 12" id="KW-0808">Transferase</keyword>
<evidence type="ECO:0000313" key="16">
    <source>
        <dbReference type="Proteomes" id="UP000694892"/>
    </source>
</evidence>
<dbReference type="OMA" id="HYGKFRR"/>
<dbReference type="GO" id="GO:0005524">
    <property type="term" value="F:ATP binding"/>
    <property type="evidence" value="ECO:0007669"/>
    <property type="project" value="UniProtKB-UniRule"/>
</dbReference>
<feature type="domain" description="Hexokinase C-terminal" evidence="14">
    <location>
        <begin position="4"/>
        <end position="162"/>
    </location>
</feature>
<evidence type="ECO:0000256" key="12">
    <source>
        <dbReference type="RuleBase" id="RU362007"/>
    </source>
</evidence>
<evidence type="ECO:0000256" key="3">
    <source>
        <dbReference type="ARBA" id="ARBA00009225"/>
    </source>
</evidence>
<evidence type="ECO:0000256" key="4">
    <source>
        <dbReference type="ARBA" id="ARBA00022679"/>
    </source>
</evidence>
<evidence type="ECO:0000256" key="11">
    <source>
        <dbReference type="ARBA" id="ARBA00048160"/>
    </source>
</evidence>
<dbReference type="Gene3D" id="3.30.420.40">
    <property type="match status" value="1"/>
</dbReference>
<evidence type="ECO:0000313" key="15">
    <source>
        <dbReference type="EMBL" id="OCT88687.1"/>
    </source>
</evidence>
<dbReference type="GO" id="GO:0005829">
    <property type="term" value="C:cytosol"/>
    <property type="evidence" value="ECO:0007669"/>
    <property type="project" value="TreeGrafter"/>
</dbReference>
<dbReference type="GO" id="GO:0008865">
    <property type="term" value="F:fructokinase activity"/>
    <property type="evidence" value="ECO:0007669"/>
    <property type="project" value="TreeGrafter"/>
</dbReference>
<dbReference type="SUPFAM" id="SSF53067">
    <property type="entry name" value="Actin-like ATPase domain"/>
    <property type="match status" value="3"/>
</dbReference>
<comment type="pathway">
    <text evidence="2">Carbohydrate metabolism; hexose metabolism.</text>
</comment>
<evidence type="ECO:0000259" key="14">
    <source>
        <dbReference type="Pfam" id="PF03727"/>
    </source>
</evidence>
<keyword evidence="5 12" id="KW-0547">Nucleotide-binding</keyword>
<comment type="catalytic activity">
    <reaction evidence="9">
        <text>a D-hexose + ATP = a D-hexose 6-phosphate + ADP + H(+)</text>
        <dbReference type="Rhea" id="RHEA:22740"/>
        <dbReference type="ChEBI" id="CHEBI:4194"/>
        <dbReference type="ChEBI" id="CHEBI:15378"/>
        <dbReference type="ChEBI" id="CHEBI:30616"/>
        <dbReference type="ChEBI" id="CHEBI:229467"/>
        <dbReference type="ChEBI" id="CHEBI:456216"/>
        <dbReference type="EC" id="2.7.1.1"/>
    </reaction>
    <physiologicalReaction direction="left-to-right" evidence="9">
        <dbReference type="Rhea" id="RHEA:22741"/>
    </physiologicalReaction>
</comment>
<comment type="pathway">
    <text evidence="1">Carbohydrate degradation; glycolysis; D-glyceraldehyde 3-phosphate and glycerone phosphate from D-glucose: step 1/4.</text>
</comment>
<gene>
    <name evidence="15" type="ORF">XELAEV_18017317mg</name>
</gene>
<dbReference type="PRINTS" id="PR00475">
    <property type="entry name" value="HEXOKINASE"/>
</dbReference>
<keyword evidence="7 12" id="KW-0067">ATP-binding</keyword>
<dbReference type="Pfam" id="PF00349">
    <property type="entry name" value="Hexokinase_1"/>
    <property type="match status" value="1"/>
</dbReference>
<dbReference type="InterPro" id="IPR022672">
    <property type="entry name" value="Hexokinase_N"/>
</dbReference>
<evidence type="ECO:0000256" key="8">
    <source>
        <dbReference type="ARBA" id="ARBA00023152"/>
    </source>
</evidence>
<dbReference type="Gene3D" id="3.40.367.20">
    <property type="match status" value="2"/>
</dbReference>
<dbReference type="PROSITE" id="PS51748">
    <property type="entry name" value="HEXOKINASE_2"/>
    <property type="match status" value="1"/>
</dbReference>
<name>A0A974DBC2_XENLA</name>
<dbReference type="GO" id="GO:0006006">
    <property type="term" value="P:glucose metabolic process"/>
    <property type="evidence" value="ECO:0007669"/>
    <property type="project" value="TreeGrafter"/>
</dbReference>
<evidence type="ECO:0000256" key="1">
    <source>
        <dbReference type="ARBA" id="ARBA00004888"/>
    </source>
</evidence>
<organism evidence="15 16">
    <name type="scientific">Xenopus laevis</name>
    <name type="common">African clawed frog</name>
    <dbReference type="NCBI Taxonomy" id="8355"/>
    <lineage>
        <taxon>Eukaryota</taxon>
        <taxon>Metazoa</taxon>
        <taxon>Chordata</taxon>
        <taxon>Craniata</taxon>
        <taxon>Vertebrata</taxon>
        <taxon>Euteleostomi</taxon>
        <taxon>Amphibia</taxon>
        <taxon>Batrachia</taxon>
        <taxon>Anura</taxon>
        <taxon>Pipoidea</taxon>
        <taxon>Pipidae</taxon>
        <taxon>Xenopodinae</taxon>
        <taxon>Xenopus</taxon>
        <taxon>Xenopus</taxon>
    </lineage>
</organism>
<accession>A0A974DBC2</accession>
<protein>
    <recommendedName>
        <fullName evidence="12">Phosphotransferase</fullName>
        <ecNumber evidence="12">2.7.1.-</ecNumber>
    </recommendedName>
</protein>
<dbReference type="GO" id="GO:0005739">
    <property type="term" value="C:mitochondrion"/>
    <property type="evidence" value="ECO:0007669"/>
    <property type="project" value="TreeGrafter"/>
</dbReference>
<evidence type="ECO:0000256" key="2">
    <source>
        <dbReference type="ARBA" id="ARBA00005028"/>
    </source>
</evidence>
<sequence>MLRGKVMEETIQSIMVQLASQGMIFPGDDILQPLTSEALESNTAANMKKHAYGRQIIHHTLTCLGLNDTPQDPVWFQHICNVVSTRFAQLCGAGLAAVIDWMLMDCHASESIRVGVNGQLYKTGLNFSQFQKTVVDMSPSCPVTFQPLSHSPEIGTALVTAVLSKINTIETFLKPLQLSEEVLQEVQAKMRQEMERGLQKETRESSFLKMLPTYICNKPAGNETGQFIVLELGGKDMHIVYVRIGDKREEERLPIRKTYNLPQHLMHGTGEEVHNLGGNKMYLSFVFPFACKQTALNEGSLIKWTKGFAASDCEKKNVVELLERAIKQKTELNMSVIALVNDTTSTMMAGCYEDEKCDIGLIVGTGTNSCYMEEKKNIPMEMENMSGQMCVNMEWGAFGDNGCLDNIITNFDLDVDNSSVNPKKQRFEKMIGGMYLGEIVRHVLNGLTRNGLLLKNSTLEKNLLELDHLCSIEREEHSLDLCSALMSRGLKCNEDEAKKVKKVCRTVSRRAAQLCAAGVAAVVEKIRENRDLDHLDIAVAVNGSLYENHPHFKDDMMSTLKTLAPCCKVAFLKSDSKGKGAALISAAAITAQKQIISLNDLSCQQLMYAI</sequence>
<reference evidence="16" key="1">
    <citation type="journal article" date="2016" name="Nature">
        <title>Genome evolution in the allotetraploid frog Xenopus laevis.</title>
        <authorList>
            <person name="Session A.M."/>
            <person name="Uno Y."/>
            <person name="Kwon T."/>
            <person name="Chapman J.A."/>
            <person name="Toyoda A."/>
            <person name="Takahashi S."/>
            <person name="Fukui A."/>
            <person name="Hikosaka A."/>
            <person name="Suzuki A."/>
            <person name="Kondo M."/>
            <person name="van Heeringen S.J."/>
            <person name="Quigley I."/>
            <person name="Heinz S."/>
            <person name="Ogino H."/>
            <person name="Ochi H."/>
            <person name="Hellsten U."/>
            <person name="Lyons J.B."/>
            <person name="Simakov O."/>
            <person name="Putnam N."/>
            <person name="Stites J."/>
            <person name="Kuroki Y."/>
            <person name="Tanaka T."/>
            <person name="Michiue T."/>
            <person name="Watanabe M."/>
            <person name="Bogdanovic O."/>
            <person name="Lister R."/>
            <person name="Georgiou G."/>
            <person name="Paranjpe S.S."/>
            <person name="van Kruijsbergen I."/>
            <person name="Shu S."/>
            <person name="Carlson J."/>
            <person name="Kinoshita T."/>
            <person name="Ohta Y."/>
            <person name="Mawaribuchi S."/>
            <person name="Jenkins J."/>
            <person name="Grimwood J."/>
            <person name="Schmutz J."/>
            <person name="Mitros T."/>
            <person name="Mozaffari S.V."/>
            <person name="Suzuki Y."/>
            <person name="Haramoto Y."/>
            <person name="Yamamoto T.S."/>
            <person name="Takagi C."/>
            <person name="Heald R."/>
            <person name="Miller K."/>
            <person name="Haudenschild C."/>
            <person name="Kitzman J."/>
            <person name="Nakayama T."/>
            <person name="Izutsu Y."/>
            <person name="Robert J."/>
            <person name="Fortriede J."/>
            <person name="Burns K."/>
            <person name="Lotay V."/>
            <person name="Karimi K."/>
            <person name="Yasuoka Y."/>
            <person name="Dichmann D.S."/>
            <person name="Flajnik M.F."/>
            <person name="Houston D.W."/>
            <person name="Shendure J."/>
            <person name="DuPasquier L."/>
            <person name="Vize P.D."/>
            <person name="Zorn A.M."/>
            <person name="Ito M."/>
            <person name="Marcotte E.M."/>
            <person name="Wallingford J.B."/>
            <person name="Ito Y."/>
            <person name="Asashima M."/>
            <person name="Ueno N."/>
            <person name="Matsuda Y."/>
            <person name="Veenstra G.J."/>
            <person name="Fujiyama A."/>
            <person name="Harland R.M."/>
            <person name="Taira M."/>
            <person name="Rokhsar D.S."/>
        </authorList>
    </citation>
    <scope>NUCLEOTIDE SEQUENCE [LARGE SCALE GENOMIC DNA]</scope>
    <source>
        <strain evidence="16">J</strain>
    </source>
</reference>